<name>A0ACC2VXI6_9TREE</name>
<gene>
    <name evidence="1" type="ORF">QFC21_002282</name>
</gene>
<protein>
    <submittedName>
        <fullName evidence="1">Uncharacterized protein</fullName>
    </submittedName>
</protein>
<dbReference type="Proteomes" id="UP001227268">
    <property type="component" value="Unassembled WGS sequence"/>
</dbReference>
<keyword evidence="2" id="KW-1185">Reference proteome</keyword>
<organism evidence="1 2">
    <name type="scientific">Naganishia friedmannii</name>
    <dbReference type="NCBI Taxonomy" id="89922"/>
    <lineage>
        <taxon>Eukaryota</taxon>
        <taxon>Fungi</taxon>
        <taxon>Dikarya</taxon>
        <taxon>Basidiomycota</taxon>
        <taxon>Agaricomycotina</taxon>
        <taxon>Tremellomycetes</taxon>
        <taxon>Filobasidiales</taxon>
        <taxon>Filobasidiaceae</taxon>
        <taxon>Naganishia</taxon>
    </lineage>
</organism>
<accession>A0ACC2VXI6</accession>
<evidence type="ECO:0000313" key="1">
    <source>
        <dbReference type="EMBL" id="KAJ9103820.1"/>
    </source>
</evidence>
<sequence length="931" mass="102736">MSTPQAPTIHLRPPPIPPNGLQNFTDSNRSISSALSPTGAELAVWVSPRDQALAHVRVRSNSKSEQDIGANSPLVQIGGKRPYGQFVDEVPRKKAQGVFEQDKAIYFAQYKVVEPSLNKLYTDSHVIFSSLQTLYKSHVRLTIAADVTRSTATPLGLKSQFDPSGHATTATPTNGGFSFLSQPSMTLTESKFGGSVQDGLRPGRQQIVYYRKIMDEYVARLEDVIKDVRLDNHIRARQHAVLRTLQLASTLYVPVDGQGLSVVGEELLDWYNGYYDPEGTGVVSNLVHGVMLMKREWEHEDFEEAIVRFVFLHTTLLKDSDISTLAFSDRTILRGFRQMTVILLATLKAHPQPSVVAFAQILVNAANTLPRSNNTTTYPTELAFVAAHARWRDGFKAQVTAFTRAKERSGGWLEFENENDGDDDSMDQLSAEDLAEQAQTFENFFMSITNLLLGDADKVLLESQDWVAAMAIWGVLVEPALKRDDLPPVLEVINEQLKPDLDIVEEKAQYALTTGDLTQALMSCYELDIWLAAHLTDLLDKMALVDDDETAFEQHIRDYMAIEYADFLLSTPEYWNVACSYLATAGDIGIGRMRNILLHVTTQTPQTHISTKSKGVNNDMAVDGLDGQTTNDIPADDDVASASEFDTVESVLRACEEYQLEGVTKEICRIMSQRMLNEGRYGAAVSFSARADDRRQLRVIADAILDVYITDGQEAYGKALSTIPVALLSGPGQRALMGLPPAYVRDDGMSDTTSPVSPYESAEHGLAFATGLGFLLRFQHFLEAMAGGEKAGAAELLGALFASQDVPKSFLAVLLMDSVTLLEDEEVLLSANDTFELMRQLDEITTAANYAPEQYLRSLYRLTPTPTSASTASKTTRASNENRLLPSRLQQEKNRIQEIEGMKLALKGLDAVRLAAVRNLSRVGMLGLPVL</sequence>
<evidence type="ECO:0000313" key="2">
    <source>
        <dbReference type="Proteomes" id="UP001227268"/>
    </source>
</evidence>
<proteinExistence type="predicted"/>
<dbReference type="EMBL" id="JASBWT010000006">
    <property type="protein sequence ID" value="KAJ9103820.1"/>
    <property type="molecule type" value="Genomic_DNA"/>
</dbReference>
<reference evidence="1" key="1">
    <citation type="submission" date="2023-04" db="EMBL/GenBank/DDBJ databases">
        <title>Draft Genome sequencing of Naganishia species isolated from polar environments using Oxford Nanopore Technology.</title>
        <authorList>
            <person name="Leo P."/>
            <person name="Venkateswaran K."/>
        </authorList>
    </citation>
    <scope>NUCLEOTIDE SEQUENCE</scope>
    <source>
        <strain evidence="1">MNA-CCFEE 5423</strain>
    </source>
</reference>
<comment type="caution">
    <text evidence="1">The sequence shown here is derived from an EMBL/GenBank/DDBJ whole genome shotgun (WGS) entry which is preliminary data.</text>
</comment>